<dbReference type="Pfam" id="PF01926">
    <property type="entry name" value="MMR_HSR1"/>
    <property type="match status" value="1"/>
</dbReference>
<gene>
    <name evidence="5" type="ORF">PGABG01_1410000</name>
</gene>
<dbReference type="InterPro" id="IPR036346">
    <property type="entry name" value="GTP-bd_prot_GTP1/OBG_C_sf"/>
</dbReference>
<dbReference type="Pfam" id="PF09269">
    <property type="entry name" value="DUF1967"/>
    <property type="match status" value="1"/>
</dbReference>
<evidence type="ECO:0000259" key="4">
    <source>
        <dbReference type="PROSITE" id="PS51883"/>
    </source>
</evidence>
<feature type="compositionally biased region" description="Low complexity" evidence="2">
    <location>
        <begin position="336"/>
        <end position="367"/>
    </location>
</feature>
<dbReference type="PANTHER" id="PTHR11702:SF44">
    <property type="entry name" value="GTP-BINDING PROTEIN OBGC, CHLOROPLASTIC"/>
    <property type="match status" value="1"/>
</dbReference>
<dbReference type="PRINTS" id="PR00326">
    <property type="entry name" value="GTP1OBG"/>
</dbReference>
<evidence type="ECO:0000259" key="3">
    <source>
        <dbReference type="PROSITE" id="PS51881"/>
    </source>
</evidence>
<dbReference type="InterPro" id="IPR036726">
    <property type="entry name" value="GTP1_OBG_dom_sf"/>
</dbReference>
<protein>
    <submittedName>
        <fullName evidence="5">GTP-binding protein, putative</fullName>
    </submittedName>
</protein>
<dbReference type="InterPro" id="IPR027417">
    <property type="entry name" value="P-loop_NTPase"/>
</dbReference>
<dbReference type="PROSITE" id="PS51883">
    <property type="entry name" value="OBG"/>
    <property type="match status" value="1"/>
</dbReference>
<dbReference type="Pfam" id="PF01018">
    <property type="entry name" value="GTP1_OBG"/>
    <property type="match status" value="1"/>
</dbReference>
<feature type="region of interest" description="Disordered" evidence="2">
    <location>
        <begin position="290"/>
        <end position="373"/>
    </location>
</feature>
<feature type="domain" description="OCT" evidence="3">
    <location>
        <begin position="569"/>
        <end position="652"/>
    </location>
</feature>
<dbReference type="InterPro" id="IPR006169">
    <property type="entry name" value="GTP1_OBG_dom"/>
</dbReference>
<dbReference type="Gene3D" id="3.30.300.350">
    <property type="entry name" value="GTP-binding protein OBG, C-terminal domain"/>
    <property type="match status" value="1"/>
</dbReference>
<name>A0ABY1UTI6_9APIC</name>
<dbReference type="InterPro" id="IPR006073">
    <property type="entry name" value="GTP-bd"/>
</dbReference>
<keyword evidence="1" id="KW-0342">GTP-binding</keyword>
<proteinExistence type="predicted"/>
<keyword evidence="6" id="KW-1185">Reference proteome</keyword>
<dbReference type="PROSITE" id="PS51881">
    <property type="entry name" value="OCT"/>
    <property type="match status" value="1"/>
</dbReference>
<organism evidence="5 6">
    <name type="scientific">Plasmodium gaboni</name>
    <dbReference type="NCBI Taxonomy" id="647221"/>
    <lineage>
        <taxon>Eukaryota</taxon>
        <taxon>Sar</taxon>
        <taxon>Alveolata</taxon>
        <taxon>Apicomplexa</taxon>
        <taxon>Aconoidasida</taxon>
        <taxon>Haemosporida</taxon>
        <taxon>Plasmodiidae</taxon>
        <taxon>Plasmodium</taxon>
        <taxon>Plasmodium (Laverania)</taxon>
    </lineage>
</organism>
<dbReference type="NCBIfam" id="TIGR03595">
    <property type="entry name" value="Obg_CgtA_exten"/>
    <property type="match status" value="1"/>
</dbReference>
<dbReference type="PANTHER" id="PTHR11702">
    <property type="entry name" value="DEVELOPMENTALLY REGULATED GTP-BINDING PROTEIN-RELATED"/>
    <property type="match status" value="1"/>
</dbReference>
<evidence type="ECO:0000313" key="5">
    <source>
        <dbReference type="EMBL" id="SOV18705.1"/>
    </source>
</evidence>
<dbReference type="Gene3D" id="2.70.210.12">
    <property type="entry name" value="GTP1/OBG domain"/>
    <property type="match status" value="1"/>
</dbReference>
<dbReference type="InterPro" id="IPR015349">
    <property type="entry name" value="OCT_dom"/>
</dbReference>
<dbReference type="SUPFAM" id="SSF102741">
    <property type="entry name" value="Obg GTP-binding protein C-terminal domain"/>
    <property type="match status" value="1"/>
</dbReference>
<dbReference type="InterPro" id="IPR045086">
    <property type="entry name" value="OBG_GTPase"/>
</dbReference>
<dbReference type="SUPFAM" id="SSF52540">
    <property type="entry name" value="P-loop containing nucleoside triphosphate hydrolases"/>
    <property type="match status" value="1"/>
</dbReference>
<dbReference type="EMBL" id="LT969437">
    <property type="protein sequence ID" value="SOV18705.1"/>
    <property type="molecule type" value="Genomic_DNA"/>
</dbReference>
<evidence type="ECO:0000256" key="2">
    <source>
        <dbReference type="SAM" id="MobiDB-lite"/>
    </source>
</evidence>
<reference evidence="5" key="1">
    <citation type="submission" date="2016-09" db="EMBL/GenBank/DDBJ databases">
        <authorList>
            <consortium name="Pathogen Informatics"/>
            <person name="Sun Q."/>
            <person name="Inoue M."/>
        </authorList>
    </citation>
    <scope>NUCLEOTIDE SEQUENCE</scope>
</reference>
<sequence>MISFIFFIFTIYYESIVGSVLFNRWCVGKRKMYLNNMKGTKFKRRKRENNRSTLYSMQKMIKKNEFHDRCVIKVKAGDGGDGICCFTVFSQKKNKKYASGGKGGNGGDIYVIGNKKVDNFLSVKLKALYTAENGGKGLNNNQVGCNGKDEYIYVPINTIIYNEQKEFINFIYMNDQKVLIAKGGKGGKGNYSYRTKSLKIPFVCQYGEKTKEKKIYLKKILFTDLGIIGYPNVGKSTLLNKITQANVKIANYSYTSKFPNVGMFKRTQDESDIRNDNEFISFDGLSCEESTPEIGYSEEDPVVDKNNNDDKLENMRNENDALSYINSDNHGNKLDNNNNNNNTYNNNTYNNNTYNNNTYNNNTYNNNNDDEEDDLNLLDDDDQSNFIEDINNDNIPNDEDKNTYLSHVLKKKTNNNPGIEKKRSHFSVIDFPGIIKDLDKKINNISYKYLEHLKYSKILVYMFDINNSNIMEIYKNIKNVLVQYDNTFLNKKEVVVLNKIDIYDNKEDIQTYINNLKEKLKIDNIYYISALTGENVQKTINDIITLHINNNEDLVNTFIKTLPKALDIEFLENSDNYKPLHYKIHKYNEKVYIIKGDYLENQANIFNFTKTDSAQVFMKLLNDLNVNIKLKHMGAKEGDKIIISNYSYDFCE</sequence>
<keyword evidence="1" id="KW-0547">Nucleotide-binding</keyword>
<feature type="domain" description="Obg" evidence="4">
    <location>
        <begin position="64"/>
        <end position="222"/>
    </location>
</feature>
<dbReference type="Proteomes" id="UP000831156">
    <property type="component" value="Chromosome 14"/>
</dbReference>
<dbReference type="SUPFAM" id="SSF82051">
    <property type="entry name" value="Obg GTP-binding protein N-terminal domain"/>
    <property type="match status" value="1"/>
</dbReference>
<evidence type="ECO:0000313" key="6">
    <source>
        <dbReference type="Proteomes" id="UP000831156"/>
    </source>
</evidence>
<accession>A0ABY1UTI6</accession>
<dbReference type="Gene3D" id="3.40.50.300">
    <property type="entry name" value="P-loop containing nucleotide triphosphate hydrolases"/>
    <property type="match status" value="1"/>
</dbReference>
<feature type="compositionally biased region" description="Basic and acidic residues" evidence="2">
    <location>
        <begin position="302"/>
        <end position="319"/>
    </location>
</feature>
<evidence type="ECO:0000256" key="1">
    <source>
        <dbReference type="ARBA" id="ARBA00023134"/>
    </source>
</evidence>